<dbReference type="EMBL" id="VSRR010031819">
    <property type="protein sequence ID" value="MPC70841.1"/>
    <property type="molecule type" value="Genomic_DNA"/>
</dbReference>
<proteinExistence type="predicted"/>
<gene>
    <name evidence="2" type="ORF">E2C01_065102</name>
</gene>
<name>A0A5B7HDK9_PORTR</name>
<reference evidence="2 3" key="1">
    <citation type="submission" date="2019-05" db="EMBL/GenBank/DDBJ databases">
        <title>Another draft genome of Portunus trituberculatus and its Hox gene families provides insights of decapod evolution.</title>
        <authorList>
            <person name="Jeong J.-H."/>
            <person name="Song I."/>
            <person name="Kim S."/>
            <person name="Choi T."/>
            <person name="Kim D."/>
            <person name="Ryu S."/>
            <person name="Kim W."/>
        </authorList>
    </citation>
    <scope>NUCLEOTIDE SEQUENCE [LARGE SCALE GENOMIC DNA]</scope>
    <source>
        <tissue evidence="2">Muscle</tissue>
    </source>
</reference>
<evidence type="ECO:0000313" key="3">
    <source>
        <dbReference type="Proteomes" id="UP000324222"/>
    </source>
</evidence>
<organism evidence="2 3">
    <name type="scientific">Portunus trituberculatus</name>
    <name type="common">Swimming crab</name>
    <name type="synonym">Neptunus trituberculatus</name>
    <dbReference type="NCBI Taxonomy" id="210409"/>
    <lineage>
        <taxon>Eukaryota</taxon>
        <taxon>Metazoa</taxon>
        <taxon>Ecdysozoa</taxon>
        <taxon>Arthropoda</taxon>
        <taxon>Crustacea</taxon>
        <taxon>Multicrustacea</taxon>
        <taxon>Malacostraca</taxon>
        <taxon>Eumalacostraca</taxon>
        <taxon>Eucarida</taxon>
        <taxon>Decapoda</taxon>
        <taxon>Pleocyemata</taxon>
        <taxon>Brachyura</taxon>
        <taxon>Eubrachyura</taxon>
        <taxon>Portunoidea</taxon>
        <taxon>Portunidae</taxon>
        <taxon>Portuninae</taxon>
        <taxon>Portunus</taxon>
    </lineage>
</organism>
<keyword evidence="3" id="KW-1185">Reference proteome</keyword>
<protein>
    <submittedName>
        <fullName evidence="2">Uncharacterized protein</fullName>
    </submittedName>
</protein>
<evidence type="ECO:0000256" key="1">
    <source>
        <dbReference type="SAM" id="MobiDB-lite"/>
    </source>
</evidence>
<dbReference type="Proteomes" id="UP000324222">
    <property type="component" value="Unassembled WGS sequence"/>
</dbReference>
<feature type="compositionally biased region" description="Low complexity" evidence="1">
    <location>
        <begin position="41"/>
        <end position="55"/>
    </location>
</feature>
<evidence type="ECO:0000313" key="2">
    <source>
        <dbReference type="EMBL" id="MPC70841.1"/>
    </source>
</evidence>
<accession>A0A5B7HDK9</accession>
<comment type="caution">
    <text evidence="2">The sequence shown here is derived from an EMBL/GenBank/DDBJ whole genome shotgun (WGS) entry which is preliminary data.</text>
</comment>
<dbReference type="AlphaFoldDB" id="A0A5B7HDK9"/>
<sequence>MKPSRPGRTSSGRVTSLLGGIRMSSDLHSPTRHPAQHLGSSQHPSTTTRTLTSTKTTHTNLLHPDIYHSSHPSLYFFVSPTISSPFKPATLRFSAFVCLQPSFIWPTYTPSSHHFGLQFHSSQSVYLEASTIQLNVLFITLPQSLHTTQPSPANVYLVCLGLHPRQPGAPSLLRSVRWRPRQGHSRLVTQFRGSLSDKDGRMRMGVMIVMDVWTGRGKDSLIHVK</sequence>
<feature type="region of interest" description="Disordered" evidence="1">
    <location>
        <begin position="23"/>
        <end position="55"/>
    </location>
</feature>